<dbReference type="GO" id="GO:0032259">
    <property type="term" value="P:methylation"/>
    <property type="evidence" value="ECO:0007669"/>
    <property type="project" value="UniProtKB-KW"/>
</dbReference>
<evidence type="ECO:0000256" key="1">
    <source>
        <dbReference type="ARBA" id="ARBA00022679"/>
    </source>
</evidence>
<name>A0A6I3LLS5_9FLAO</name>
<gene>
    <name evidence="3" type="ORF">GJV76_08870</name>
</gene>
<proteinExistence type="predicted"/>
<dbReference type="InterPro" id="IPR029063">
    <property type="entry name" value="SAM-dependent_MTases_sf"/>
</dbReference>
<dbReference type="InterPro" id="IPR041698">
    <property type="entry name" value="Methyltransf_25"/>
</dbReference>
<keyword evidence="3" id="KW-0489">Methyltransferase</keyword>
<dbReference type="SUPFAM" id="SSF53335">
    <property type="entry name" value="S-adenosyl-L-methionine-dependent methyltransferases"/>
    <property type="match status" value="1"/>
</dbReference>
<dbReference type="AlphaFoldDB" id="A0A6I3LLS5"/>
<protein>
    <submittedName>
        <fullName evidence="3">Methyltransferase domain-containing protein</fullName>
    </submittedName>
</protein>
<dbReference type="OrthoDB" id="8385759at2"/>
<organism evidence="3 4">
    <name type="scientific">Myroides albus</name>
    <dbReference type="NCBI Taxonomy" id="2562892"/>
    <lineage>
        <taxon>Bacteria</taxon>
        <taxon>Pseudomonadati</taxon>
        <taxon>Bacteroidota</taxon>
        <taxon>Flavobacteriia</taxon>
        <taxon>Flavobacteriales</taxon>
        <taxon>Flavobacteriaceae</taxon>
        <taxon>Myroides</taxon>
    </lineage>
</organism>
<accession>A0A6I3LLS5</accession>
<dbReference type="Gene3D" id="3.40.50.150">
    <property type="entry name" value="Vaccinia Virus protein VP39"/>
    <property type="match status" value="1"/>
</dbReference>
<dbReference type="RefSeq" id="WP_155092270.1">
    <property type="nucleotide sequence ID" value="NZ_WMJX01000016.1"/>
</dbReference>
<dbReference type="Proteomes" id="UP000438760">
    <property type="component" value="Unassembled WGS sequence"/>
</dbReference>
<dbReference type="EMBL" id="WMJX01000016">
    <property type="protein sequence ID" value="MTG98240.1"/>
    <property type="molecule type" value="Genomic_DNA"/>
</dbReference>
<evidence type="ECO:0000313" key="4">
    <source>
        <dbReference type="Proteomes" id="UP000438760"/>
    </source>
</evidence>
<sequence length="265" mass="30302">MNTHGDYIQVNKKTWNEKVDLHIESEFYNMKDFLKGKSSLNDIELDLLGDVKGKKILHLQCHFGQDTLSLARMGAEVTGVDLSEVAIEKANALTQQLGLNARFICSDIYALPTMLSEQFDIVYTSYGVLGWLPDMFQWAKVVSRYLKVDGKFVLVEFHPFVWMYDYNFSEIAYSYFNVEDIVEVESGTYADKDAHKTFKTVNWNHSLSDVMQGLISNGLTISVFQEFNYSPYPCFNQIIEIAPGKYQIKPLGDKVPLVYAIEAHL</sequence>
<dbReference type="GO" id="GO:0008168">
    <property type="term" value="F:methyltransferase activity"/>
    <property type="evidence" value="ECO:0007669"/>
    <property type="project" value="UniProtKB-KW"/>
</dbReference>
<feature type="domain" description="Methyltransferase" evidence="2">
    <location>
        <begin position="56"/>
        <end position="150"/>
    </location>
</feature>
<evidence type="ECO:0000259" key="2">
    <source>
        <dbReference type="Pfam" id="PF13649"/>
    </source>
</evidence>
<reference evidence="3 4" key="1">
    <citation type="submission" date="2019-11" db="EMBL/GenBank/DDBJ databases">
        <title>Genome of Strain BIT-d1.</title>
        <authorList>
            <person name="Yang Y."/>
        </authorList>
    </citation>
    <scope>NUCLEOTIDE SEQUENCE [LARGE SCALE GENOMIC DNA]</scope>
    <source>
        <strain evidence="3 4">BIT-d1</strain>
    </source>
</reference>
<keyword evidence="4" id="KW-1185">Reference proteome</keyword>
<comment type="caution">
    <text evidence="3">The sequence shown here is derived from an EMBL/GenBank/DDBJ whole genome shotgun (WGS) entry which is preliminary data.</text>
</comment>
<dbReference type="CDD" id="cd02440">
    <property type="entry name" value="AdoMet_MTases"/>
    <property type="match status" value="1"/>
</dbReference>
<dbReference type="Pfam" id="PF13649">
    <property type="entry name" value="Methyltransf_25"/>
    <property type="match status" value="1"/>
</dbReference>
<dbReference type="PANTHER" id="PTHR43861">
    <property type="entry name" value="TRANS-ACONITATE 2-METHYLTRANSFERASE-RELATED"/>
    <property type="match status" value="1"/>
</dbReference>
<keyword evidence="1 3" id="KW-0808">Transferase</keyword>
<evidence type="ECO:0000313" key="3">
    <source>
        <dbReference type="EMBL" id="MTG98240.1"/>
    </source>
</evidence>